<name>U4L8M0_PYROM</name>
<dbReference type="EMBL" id="HF935944">
    <property type="protein sequence ID" value="CCX14250.1"/>
    <property type="molecule type" value="Genomic_DNA"/>
</dbReference>
<protein>
    <submittedName>
        <fullName evidence="1">Uncharacterized protein</fullName>
    </submittedName>
</protein>
<proteinExistence type="predicted"/>
<sequence length="36" mass="4228">MSFQLDILRILLDVHTVIRYCAVRHLHKGMVTHTLP</sequence>
<keyword evidence="2" id="KW-1185">Reference proteome</keyword>
<evidence type="ECO:0000313" key="1">
    <source>
        <dbReference type="EMBL" id="CCX14250.1"/>
    </source>
</evidence>
<gene>
    <name evidence="1" type="ORF">PCON_13843</name>
</gene>
<reference evidence="1 2" key="1">
    <citation type="journal article" date="2013" name="PLoS Genet.">
        <title>The genome and development-dependent transcriptomes of Pyronema confluens: a window into fungal evolution.</title>
        <authorList>
            <person name="Traeger S."/>
            <person name="Altegoer F."/>
            <person name="Freitag M."/>
            <person name="Gabaldon T."/>
            <person name="Kempken F."/>
            <person name="Kumar A."/>
            <person name="Marcet-Houben M."/>
            <person name="Poggeler S."/>
            <person name="Stajich J.E."/>
            <person name="Nowrousian M."/>
        </authorList>
    </citation>
    <scope>NUCLEOTIDE SEQUENCE [LARGE SCALE GENOMIC DNA]</scope>
    <source>
        <strain evidence="2">CBS 100304</strain>
        <tissue evidence="1">Vegetative mycelium</tissue>
    </source>
</reference>
<evidence type="ECO:0000313" key="2">
    <source>
        <dbReference type="Proteomes" id="UP000018144"/>
    </source>
</evidence>
<accession>U4L8M0</accession>
<dbReference type="AlphaFoldDB" id="U4L8M0"/>
<dbReference type="Proteomes" id="UP000018144">
    <property type="component" value="Unassembled WGS sequence"/>
</dbReference>
<organism evidence="1 2">
    <name type="scientific">Pyronema omphalodes (strain CBS 100304)</name>
    <name type="common">Pyronema confluens</name>
    <dbReference type="NCBI Taxonomy" id="1076935"/>
    <lineage>
        <taxon>Eukaryota</taxon>
        <taxon>Fungi</taxon>
        <taxon>Dikarya</taxon>
        <taxon>Ascomycota</taxon>
        <taxon>Pezizomycotina</taxon>
        <taxon>Pezizomycetes</taxon>
        <taxon>Pezizales</taxon>
        <taxon>Pyronemataceae</taxon>
        <taxon>Pyronema</taxon>
    </lineage>
</organism>